<name>A0A2A5WXT6_9GAMM</name>
<gene>
    <name evidence="3" type="ORF">CNE99_02190</name>
</gene>
<reference evidence="3 4" key="1">
    <citation type="submission" date="2017-08" db="EMBL/GenBank/DDBJ databases">
        <title>Fine stratification of microbial communities through a metagenomic profile of the photic zone.</title>
        <authorList>
            <person name="Haro-Moreno J.M."/>
            <person name="Lopez-Perez M."/>
            <person name="De La Torre J."/>
            <person name="Picazo A."/>
            <person name="Camacho A."/>
            <person name="Rodriguez-Valera F."/>
        </authorList>
    </citation>
    <scope>NUCLEOTIDE SEQUENCE [LARGE SCALE GENOMIC DNA]</scope>
    <source>
        <strain evidence="3">MED-G24</strain>
    </source>
</reference>
<dbReference type="AlphaFoldDB" id="A0A2A5WXT6"/>
<evidence type="ECO:0000259" key="2">
    <source>
        <dbReference type="Pfam" id="PF13335"/>
    </source>
</evidence>
<dbReference type="PANTHER" id="PTHR32039:SF7">
    <property type="entry name" value="COMPETENCE PROTEIN COMM"/>
    <property type="match status" value="1"/>
</dbReference>
<dbReference type="Pfam" id="PF01078">
    <property type="entry name" value="Mg_chelatase"/>
    <property type="match status" value="1"/>
</dbReference>
<feature type="domain" description="Magnesium chelatase ChlI-like catalytic" evidence="1">
    <location>
        <begin position="3"/>
        <end position="31"/>
    </location>
</feature>
<dbReference type="EMBL" id="NTKD01000006">
    <property type="protein sequence ID" value="PDH41108.1"/>
    <property type="molecule type" value="Genomic_DNA"/>
</dbReference>
<dbReference type="SUPFAM" id="SSF52540">
    <property type="entry name" value="P-loop containing nucleoside triphosphate hydrolases"/>
    <property type="match status" value="1"/>
</dbReference>
<accession>A0A2A5WXT6</accession>
<evidence type="ECO:0000259" key="1">
    <source>
        <dbReference type="Pfam" id="PF01078"/>
    </source>
</evidence>
<evidence type="ECO:0000313" key="3">
    <source>
        <dbReference type="EMBL" id="PDH41108.1"/>
    </source>
</evidence>
<dbReference type="InterPro" id="IPR025158">
    <property type="entry name" value="Mg_chelat-rel_C"/>
</dbReference>
<protein>
    <recommendedName>
        <fullName evidence="5">Mg chelatase-related protein C-terminal domain-containing protein</fullName>
    </recommendedName>
</protein>
<dbReference type="InterPro" id="IPR000523">
    <property type="entry name" value="Mg_chelatse_chII-like_cat_dom"/>
</dbReference>
<feature type="domain" description="Mg chelatase-related protein C-terminal" evidence="2">
    <location>
        <begin position="43"/>
        <end position="133"/>
    </location>
</feature>
<dbReference type="Proteomes" id="UP000219327">
    <property type="component" value="Unassembled WGS sequence"/>
</dbReference>
<dbReference type="Pfam" id="PF13335">
    <property type="entry name" value="Mg_chelatase_C"/>
    <property type="match status" value="1"/>
</dbReference>
<evidence type="ECO:0008006" key="5">
    <source>
        <dbReference type="Google" id="ProtNLM"/>
    </source>
</evidence>
<evidence type="ECO:0000313" key="4">
    <source>
        <dbReference type="Proteomes" id="UP000219327"/>
    </source>
</evidence>
<dbReference type="InterPro" id="IPR027417">
    <property type="entry name" value="P-loop_NTPase"/>
</dbReference>
<sequence length="142" mass="16500">MDTVEQYRQRLSGPLLDRIDLHVDVPRIAIRELRDPHPIPAEKHDDVKHRIEPARDRMIQRQGQRNAQLSSRGTQTFCQLAPRDAHYLDIAMDRLRVSARGYYKLLKVARAIADLEDLSQISRQHLTEAISLRQENALCETQ</sequence>
<dbReference type="PANTHER" id="PTHR32039">
    <property type="entry name" value="MAGNESIUM-CHELATASE SUBUNIT CHLI"/>
    <property type="match status" value="1"/>
</dbReference>
<dbReference type="InterPro" id="IPR045006">
    <property type="entry name" value="CHLI-like"/>
</dbReference>
<organism evidence="3 4">
    <name type="scientific">OM182 bacterium MED-G24</name>
    <dbReference type="NCBI Taxonomy" id="1986255"/>
    <lineage>
        <taxon>Bacteria</taxon>
        <taxon>Pseudomonadati</taxon>
        <taxon>Pseudomonadota</taxon>
        <taxon>Gammaproteobacteria</taxon>
        <taxon>OMG group</taxon>
        <taxon>OM182 clade</taxon>
    </lineage>
</organism>
<dbReference type="GO" id="GO:0005524">
    <property type="term" value="F:ATP binding"/>
    <property type="evidence" value="ECO:0007669"/>
    <property type="project" value="InterPro"/>
</dbReference>
<comment type="caution">
    <text evidence="3">The sequence shown here is derived from an EMBL/GenBank/DDBJ whole genome shotgun (WGS) entry which is preliminary data.</text>
</comment>
<dbReference type="Gene3D" id="3.40.50.300">
    <property type="entry name" value="P-loop containing nucleotide triphosphate hydrolases"/>
    <property type="match status" value="1"/>
</dbReference>
<proteinExistence type="predicted"/>